<organism evidence="2 3">
    <name type="scientific">Amanita muscaria (strain Koide BX008)</name>
    <dbReference type="NCBI Taxonomy" id="946122"/>
    <lineage>
        <taxon>Eukaryota</taxon>
        <taxon>Fungi</taxon>
        <taxon>Dikarya</taxon>
        <taxon>Basidiomycota</taxon>
        <taxon>Agaricomycotina</taxon>
        <taxon>Agaricomycetes</taxon>
        <taxon>Agaricomycetidae</taxon>
        <taxon>Agaricales</taxon>
        <taxon>Pluteineae</taxon>
        <taxon>Amanitaceae</taxon>
        <taxon>Amanita</taxon>
    </lineage>
</organism>
<dbReference type="Proteomes" id="UP000054549">
    <property type="component" value="Unassembled WGS sequence"/>
</dbReference>
<dbReference type="InParanoid" id="A0A0C2WSM9"/>
<name>A0A0C2WSM9_AMAMK</name>
<evidence type="ECO:0000313" key="2">
    <source>
        <dbReference type="EMBL" id="KIL59353.1"/>
    </source>
</evidence>
<proteinExistence type="predicted"/>
<feature type="compositionally biased region" description="Basic and acidic residues" evidence="1">
    <location>
        <begin position="46"/>
        <end position="56"/>
    </location>
</feature>
<sequence length="67" mass="7281">MEITSGRSSKAGVGCLEASSNEMDANDGFCWKSARFGFSGPPIFDSAERKMQKDGDDPQLEYLKAKS</sequence>
<dbReference type="HOGENOM" id="CLU_2811860_0_0_1"/>
<accession>A0A0C2WSM9</accession>
<evidence type="ECO:0000313" key="3">
    <source>
        <dbReference type="Proteomes" id="UP000054549"/>
    </source>
</evidence>
<gene>
    <name evidence="2" type="ORF">M378DRAFT_1011750</name>
</gene>
<dbReference type="AlphaFoldDB" id="A0A0C2WSM9"/>
<reference evidence="2 3" key="1">
    <citation type="submission" date="2014-04" db="EMBL/GenBank/DDBJ databases">
        <title>Evolutionary Origins and Diversification of the Mycorrhizal Mutualists.</title>
        <authorList>
            <consortium name="DOE Joint Genome Institute"/>
            <consortium name="Mycorrhizal Genomics Consortium"/>
            <person name="Kohler A."/>
            <person name="Kuo A."/>
            <person name="Nagy L.G."/>
            <person name="Floudas D."/>
            <person name="Copeland A."/>
            <person name="Barry K.W."/>
            <person name="Cichocki N."/>
            <person name="Veneault-Fourrey C."/>
            <person name="LaButti K."/>
            <person name="Lindquist E.A."/>
            <person name="Lipzen A."/>
            <person name="Lundell T."/>
            <person name="Morin E."/>
            <person name="Murat C."/>
            <person name="Riley R."/>
            <person name="Ohm R."/>
            <person name="Sun H."/>
            <person name="Tunlid A."/>
            <person name="Henrissat B."/>
            <person name="Grigoriev I.V."/>
            <person name="Hibbett D.S."/>
            <person name="Martin F."/>
        </authorList>
    </citation>
    <scope>NUCLEOTIDE SEQUENCE [LARGE SCALE GENOMIC DNA]</scope>
    <source>
        <strain evidence="2 3">Koide BX008</strain>
    </source>
</reference>
<dbReference type="EMBL" id="KN818317">
    <property type="protein sequence ID" value="KIL59353.1"/>
    <property type="molecule type" value="Genomic_DNA"/>
</dbReference>
<feature type="region of interest" description="Disordered" evidence="1">
    <location>
        <begin position="45"/>
        <end position="67"/>
    </location>
</feature>
<keyword evidence="3" id="KW-1185">Reference proteome</keyword>
<protein>
    <submittedName>
        <fullName evidence="2">Uncharacterized protein</fullName>
    </submittedName>
</protein>
<evidence type="ECO:0000256" key="1">
    <source>
        <dbReference type="SAM" id="MobiDB-lite"/>
    </source>
</evidence>